<sequence length="130" mass="14459">MMNVRNGLLLIAAMSAVSAFSAAEAKQGWAVIAEQKVGKGGDVDTVQINNPRKFQSVRICVYGRAVHLNSFSVQFRNGGRQDLDVRTNYRPSKCSRAVDLKGEKRHIEWVMLNYNRRPGDGAPVVRIEAK</sequence>
<proteinExistence type="predicted"/>
<evidence type="ECO:0000313" key="3">
    <source>
        <dbReference type="Proteomes" id="UP001597215"/>
    </source>
</evidence>
<reference evidence="3" key="1">
    <citation type="journal article" date="2019" name="Int. J. Syst. Evol. Microbiol.">
        <title>The Global Catalogue of Microorganisms (GCM) 10K type strain sequencing project: providing services to taxonomists for standard genome sequencing and annotation.</title>
        <authorList>
            <consortium name="The Broad Institute Genomics Platform"/>
            <consortium name="The Broad Institute Genome Sequencing Center for Infectious Disease"/>
            <person name="Wu L."/>
            <person name="Ma J."/>
        </authorList>
    </citation>
    <scope>NUCLEOTIDE SEQUENCE [LARGE SCALE GENOMIC DNA]</scope>
    <source>
        <strain evidence="3">CGMCC 1.12449</strain>
    </source>
</reference>
<name>A0ABW4MFR7_9SPHN</name>
<feature type="signal peptide" evidence="1">
    <location>
        <begin position="1"/>
        <end position="25"/>
    </location>
</feature>
<dbReference type="Proteomes" id="UP001597215">
    <property type="component" value="Unassembled WGS sequence"/>
</dbReference>
<evidence type="ECO:0000313" key="2">
    <source>
        <dbReference type="EMBL" id="MFD1767732.1"/>
    </source>
</evidence>
<organism evidence="2 3">
    <name type="scientific">Sphingorhabdus buctiana</name>
    <dbReference type="NCBI Taxonomy" id="1508805"/>
    <lineage>
        <taxon>Bacteria</taxon>
        <taxon>Pseudomonadati</taxon>
        <taxon>Pseudomonadota</taxon>
        <taxon>Alphaproteobacteria</taxon>
        <taxon>Sphingomonadales</taxon>
        <taxon>Sphingomonadaceae</taxon>
        <taxon>Sphingorhabdus</taxon>
    </lineage>
</organism>
<dbReference type="RefSeq" id="WP_381515532.1">
    <property type="nucleotide sequence ID" value="NZ_JBHUEL010000011.1"/>
</dbReference>
<evidence type="ECO:0008006" key="4">
    <source>
        <dbReference type="Google" id="ProtNLM"/>
    </source>
</evidence>
<gene>
    <name evidence="2" type="ORF">ACFSAG_12870</name>
</gene>
<keyword evidence="3" id="KW-1185">Reference proteome</keyword>
<keyword evidence="1" id="KW-0732">Signal</keyword>
<protein>
    <recommendedName>
        <fullName evidence="4">DUF2541 family protein</fullName>
    </recommendedName>
</protein>
<evidence type="ECO:0000256" key="1">
    <source>
        <dbReference type="SAM" id="SignalP"/>
    </source>
</evidence>
<feature type="chain" id="PRO_5045733137" description="DUF2541 family protein" evidence="1">
    <location>
        <begin position="26"/>
        <end position="130"/>
    </location>
</feature>
<comment type="caution">
    <text evidence="2">The sequence shown here is derived from an EMBL/GenBank/DDBJ whole genome shotgun (WGS) entry which is preliminary data.</text>
</comment>
<dbReference type="EMBL" id="JBHUEL010000011">
    <property type="protein sequence ID" value="MFD1767732.1"/>
    <property type="molecule type" value="Genomic_DNA"/>
</dbReference>
<accession>A0ABW4MFR7</accession>